<dbReference type="PANTHER" id="PTHR46765:SF1">
    <property type="entry name" value="P-LOOP CONTAINING NUCLEOSIDE TRIPHOSPHATE HYDROLASES SUPERFAMILY PROTEIN"/>
    <property type="match status" value="1"/>
</dbReference>
<keyword evidence="5" id="KW-1185">Reference proteome</keyword>
<dbReference type="InterPro" id="IPR053016">
    <property type="entry name" value="CTF18-RFC_complex"/>
</dbReference>
<feature type="non-terminal residue" evidence="4">
    <location>
        <position position="153"/>
    </location>
</feature>
<keyword evidence="2" id="KW-0539">Nucleus</keyword>
<organism evidence="4 5">
    <name type="scientific">Nestor notabilis</name>
    <name type="common">Kea</name>
    <dbReference type="NCBI Taxonomy" id="176057"/>
    <lineage>
        <taxon>Eukaryota</taxon>
        <taxon>Metazoa</taxon>
        <taxon>Chordata</taxon>
        <taxon>Craniata</taxon>
        <taxon>Vertebrata</taxon>
        <taxon>Euteleostomi</taxon>
        <taxon>Archelosauria</taxon>
        <taxon>Archosauria</taxon>
        <taxon>Dinosauria</taxon>
        <taxon>Saurischia</taxon>
        <taxon>Theropoda</taxon>
        <taxon>Coelurosauria</taxon>
        <taxon>Aves</taxon>
        <taxon>Neognathae</taxon>
        <taxon>Neoaves</taxon>
        <taxon>Telluraves</taxon>
        <taxon>Australaves</taxon>
        <taxon>Psittaciformes</taxon>
        <taxon>Psittacidae</taxon>
        <taxon>Nestor</taxon>
    </lineage>
</organism>
<feature type="compositionally biased region" description="Basic and acidic residues" evidence="3">
    <location>
        <begin position="122"/>
        <end position="132"/>
    </location>
</feature>
<evidence type="ECO:0000256" key="2">
    <source>
        <dbReference type="ARBA" id="ARBA00023242"/>
    </source>
</evidence>
<gene>
    <name evidence="4" type="ORF">N333_05317</name>
</gene>
<dbReference type="EMBL" id="KK944681">
    <property type="protein sequence ID" value="KFQ53410.1"/>
    <property type="molecule type" value="Genomic_DNA"/>
</dbReference>
<evidence type="ECO:0000313" key="4">
    <source>
        <dbReference type="EMBL" id="KFQ53410.1"/>
    </source>
</evidence>
<feature type="non-terminal residue" evidence="4">
    <location>
        <position position="1"/>
    </location>
</feature>
<protein>
    <submittedName>
        <fullName evidence="4">Chromosome transmission fidelity protein 18</fullName>
    </submittedName>
</protein>
<feature type="region of interest" description="Disordered" evidence="3">
    <location>
        <begin position="101"/>
        <end position="132"/>
    </location>
</feature>
<dbReference type="Proteomes" id="UP000053840">
    <property type="component" value="Unassembled WGS sequence"/>
</dbReference>
<accession>A0A091S9M8</accession>
<comment type="subcellular location">
    <subcellularLocation>
        <location evidence="1">Nucleus</location>
    </subcellularLocation>
</comment>
<dbReference type="PANTHER" id="PTHR46765">
    <property type="entry name" value="P-LOOP CONTAINING NUCLEOSIDE TRIPHOSPHATE HYDROLASES SUPERFAMILY PROTEIN"/>
    <property type="match status" value="1"/>
</dbReference>
<dbReference type="AlphaFoldDB" id="A0A091S9M8"/>
<evidence type="ECO:0000256" key="3">
    <source>
        <dbReference type="SAM" id="MobiDB-lite"/>
    </source>
</evidence>
<sequence>NVEDVCRFPDLPARRQLSYQAKQLIAREIELEKMRRTEALLQARNLGEVGRVCGAIDRDKVLRAAEGILGKAGENTDMVTPNHQQRLEHIVQRVAVENKPEKDFFGRPLRRQQKTTAPAPQDSKEESIENKMGKAVGKSDVWFRFNEGDYKAV</sequence>
<name>A0A091S9M8_NESNO</name>
<dbReference type="GO" id="GO:0005634">
    <property type="term" value="C:nucleus"/>
    <property type="evidence" value="ECO:0007669"/>
    <property type="project" value="UniProtKB-SubCell"/>
</dbReference>
<proteinExistence type="predicted"/>
<reference evidence="4 5" key="1">
    <citation type="submission" date="2014-04" db="EMBL/GenBank/DDBJ databases">
        <title>Genome evolution of avian class.</title>
        <authorList>
            <person name="Zhang G."/>
            <person name="Li C."/>
        </authorList>
    </citation>
    <scope>NUCLEOTIDE SEQUENCE [LARGE SCALE GENOMIC DNA]</scope>
    <source>
        <strain evidence="4">BGI_N333</strain>
    </source>
</reference>
<evidence type="ECO:0000256" key="1">
    <source>
        <dbReference type="ARBA" id="ARBA00004123"/>
    </source>
</evidence>
<evidence type="ECO:0000313" key="5">
    <source>
        <dbReference type="Proteomes" id="UP000053840"/>
    </source>
</evidence>